<dbReference type="InParanoid" id="A0A165PA59"/>
<protein>
    <recommendedName>
        <fullName evidence="5">Peroxin-14</fullName>
    </recommendedName>
</protein>
<evidence type="ECO:0000313" key="3">
    <source>
        <dbReference type="EMBL" id="KZT20742.1"/>
    </source>
</evidence>
<dbReference type="AlphaFoldDB" id="A0A165PA59"/>
<accession>A0A165PA59</accession>
<sequence>MDNQQNQSVAELREQSEENVHRSPPGSWTSVIPRLAVGSLVLLPFAFVPYLLVRRQLIALRRSAEAINSTFELAQRELRAAALENARLGKDDQVQTKVLLRHIQWDVDRLRQDVAALQSSQASSHNEMRHNQESFDAEKQRIWSQLTILQELGLSLADVAAFMYEIELKGGYTGRSGDAHGIERLRQTAMKLQKLQDREV</sequence>
<keyword evidence="2" id="KW-1133">Transmembrane helix</keyword>
<name>A0A165PA59_9AGAM</name>
<feature type="region of interest" description="Disordered" evidence="1">
    <location>
        <begin position="1"/>
        <end position="26"/>
    </location>
</feature>
<dbReference type="EMBL" id="KV425615">
    <property type="protein sequence ID" value="KZT20742.1"/>
    <property type="molecule type" value="Genomic_DNA"/>
</dbReference>
<feature type="transmembrane region" description="Helical" evidence="2">
    <location>
        <begin position="31"/>
        <end position="53"/>
    </location>
</feature>
<feature type="compositionally biased region" description="Basic and acidic residues" evidence="1">
    <location>
        <begin position="11"/>
        <end position="21"/>
    </location>
</feature>
<gene>
    <name evidence="3" type="ORF">NEOLEDRAFT_1140265</name>
</gene>
<keyword evidence="4" id="KW-1185">Reference proteome</keyword>
<evidence type="ECO:0000256" key="1">
    <source>
        <dbReference type="SAM" id="MobiDB-lite"/>
    </source>
</evidence>
<dbReference type="OrthoDB" id="3232130at2759"/>
<keyword evidence="2" id="KW-0812">Transmembrane</keyword>
<keyword evidence="2" id="KW-0472">Membrane</keyword>
<organism evidence="3 4">
    <name type="scientific">Neolentinus lepideus HHB14362 ss-1</name>
    <dbReference type="NCBI Taxonomy" id="1314782"/>
    <lineage>
        <taxon>Eukaryota</taxon>
        <taxon>Fungi</taxon>
        <taxon>Dikarya</taxon>
        <taxon>Basidiomycota</taxon>
        <taxon>Agaricomycotina</taxon>
        <taxon>Agaricomycetes</taxon>
        <taxon>Gloeophyllales</taxon>
        <taxon>Gloeophyllaceae</taxon>
        <taxon>Neolentinus</taxon>
    </lineage>
</organism>
<evidence type="ECO:0000256" key="2">
    <source>
        <dbReference type="SAM" id="Phobius"/>
    </source>
</evidence>
<dbReference type="Proteomes" id="UP000076761">
    <property type="component" value="Unassembled WGS sequence"/>
</dbReference>
<evidence type="ECO:0000313" key="4">
    <source>
        <dbReference type="Proteomes" id="UP000076761"/>
    </source>
</evidence>
<evidence type="ECO:0008006" key="5">
    <source>
        <dbReference type="Google" id="ProtNLM"/>
    </source>
</evidence>
<proteinExistence type="predicted"/>
<reference evidence="3 4" key="1">
    <citation type="journal article" date="2016" name="Mol. Biol. Evol.">
        <title>Comparative Genomics of Early-Diverging Mushroom-Forming Fungi Provides Insights into the Origins of Lignocellulose Decay Capabilities.</title>
        <authorList>
            <person name="Nagy L.G."/>
            <person name="Riley R."/>
            <person name="Tritt A."/>
            <person name="Adam C."/>
            <person name="Daum C."/>
            <person name="Floudas D."/>
            <person name="Sun H."/>
            <person name="Yadav J.S."/>
            <person name="Pangilinan J."/>
            <person name="Larsson K.H."/>
            <person name="Matsuura K."/>
            <person name="Barry K."/>
            <person name="Labutti K."/>
            <person name="Kuo R."/>
            <person name="Ohm R.A."/>
            <person name="Bhattacharya S.S."/>
            <person name="Shirouzu T."/>
            <person name="Yoshinaga Y."/>
            <person name="Martin F.M."/>
            <person name="Grigoriev I.V."/>
            <person name="Hibbett D.S."/>
        </authorList>
    </citation>
    <scope>NUCLEOTIDE SEQUENCE [LARGE SCALE GENOMIC DNA]</scope>
    <source>
        <strain evidence="3 4">HHB14362 ss-1</strain>
    </source>
</reference>